<dbReference type="GO" id="GO:0046933">
    <property type="term" value="F:proton-transporting ATP synthase activity, rotational mechanism"/>
    <property type="evidence" value="ECO:0007669"/>
    <property type="project" value="UniProtKB-UniRule"/>
</dbReference>
<evidence type="ECO:0000256" key="2">
    <source>
        <dbReference type="ARBA" id="ARBA00006810"/>
    </source>
</evidence>
<evidence type="ECO:0000256" key="5">
    <source>
        <dbReference type="ARBA" id="ARBA00022692"/>
    </source>
</evidence>
<dbReference type="AlphaFoldDB" id="A0A6M1SN74"/>
<evidence type="ECO:0000256" key="6">
    <source>
        <dbReference type="ARBA" id="ARBA00022781"/>
    </source>
</evidence>
<keyword evidence="4 11" id="KW-0138">CF(0)</keyword>
<keyword evidence="11" id="KW-1003">Cell membrane</keyword>
<keyword evidence="5 11" id="KW-0812">Transmembrane</keyword>
<dbReference type="Proteomes" id="UP000473278">
    <property type="component" value="Unassembled WGS sequence"/>
</dbReference>
<evidence type="ECO:0000256" key="4">
    <source>
        <dbReference type="ARBA" id="ARBA00022547"/>
    </source>
</evidence>
<dbReference type="GO" id="GO:0045259">
    <property type="term" value="C:proton-transporting ATP synthase complex"/>
    <property type="evidence" value="ECO:0007669"/>
    <property type="project" value="UniProtKB-KW"/>
</dbReference>
<dbReference type="InterPro" id="IPR000568">
    <property type="entry name" value="ATP_synth_F0_asu"/>
</dbReference>
<dbReference type="Pfam" id="PF00119">
    <property type="entry name" value="ATP-synt_A"/>
    <property type="match status" value="1"/>
</dbReference>
<organism evidence="14 15">
    <name type="scientific">Halalkalibaculum roseum</name>
    <dbReference type="NCBI Taxonomy" id="2709311"/>
    <lineage>
        <taxon>Bacteria</taxon>
        <taxon>Pseudomonadati</taxon>
        <taxon>Balneolota</taxon>
        <taxon>Balneolia</taxon>
        <taxon>Balneolales</taxon>
        <taxon>Balneolaceae</taxon>
        <taxon>Halalkalibaculum</taxon>
    </lineage>
</organism>
<dbReference type="InterPro" id="IPR045083">
    <property type="entry name" value="ATP_synth_F0_asu_bact/mt"/>
</dbReference>
<keyword evidence="15" id="KW-1185">Reference proteome</keyword>
<dbReference type="HAMAP" id="MF_01393">
    <property type="entry name" value="ATP_synth_a_bact"/>
    <property type="match status" value="1"/>
</dbReference>
<comment type="similarity">
    <text evidence="2 11 12">Belongs to the ATPase A chain family.</text>
</comment>
<evidence type="ECO:0000256" key="8">
    <source>
        <dbReference type="ARBA" id="ARBA00023065"/>
    </source>
</evidence>
<feature type="transmembrane region" description="Helical" evidence="11">
    <location>
        <begin position="203"/>
        <end position="221"/>
    </location>
</feature>
<keyword evidence="6 11" id="KW-0375">Hydrogen ion transport</keyword>
<name>A0A6M1SN74_9BACT</name>
<evidence type="ECO:0000256" key="7">
    <source>
        <dbReference type="ARBA" id="ARBA00022989"/>
    </source>
</evidence>
<dbReference type="Gene3D" id="1.20.120.220">
    <property type="entry name" value="ATP synthase, F0 complex, subunit A"/>
    <property type="match status" value="1"/>
</dbReference>
<evidence type="ECO:0000256" key="9">
    <source>
        <dbReference type="ARBA" id="ARBA00023136"/>
    </source>
</evidence>
<feature type="signal peptide" evidence="13">
    <location>
        <begin position="1"/>
        <end position="24"/>
    </location>
</feature>
<comment type="subcellular location">
    <subcellularLocation>
        <location evidence="11 12">Cell membrane</location>
        <topology evidence="11 12">Multi-pass membrane protein</topology>
    </subcellularLocation>
    <subcellularLocation>
        <location evidence="1">Membrane</location>
        <topology evidence="1">Multi-pass membrane protein</topology>
    </subcellularLocation>
</comment>
<feature type="transmembrane region" description="Helical" evidence="11">
    <location>
        <begin position="262"/>
        <end position="287"/>
    </location>
</feature>
<evidence type="ECO:0000256" key="11">
    <source>
        <dbReference type="HAMAP-Rule" id="MF_01393"/>
    </source>
</evidence>
<reference evidence="14 15" key="1">
    <citation type="submission" date="2020-02" db="EMBL/GenBank/DDBJ databases">
        <title>Balneolaceae bacterium YR4-1, complete genome.</title>
        <authorList>
            <person name="Li Y."/>
            <person name="Wu S."/>
        </authorList>
    </citation>
    <scope>NUCLEOTIDE SEQUENCE [LARGE SCALE GENOMIC DNA]</scope>
    <source>
        <strain evidence="14 15">YR4-1</strain>
    </source>
</reference>
<dbReference type="NCBIfam" id="TIGR01131">
    <property type="entry name" value="ATP_synt_6_or_A"/>
    <property type="match status" value="1"/>
</dbReference>
<feature type="chain" id="PRO_5026851372" description="ATP synthase subunit a" evidence="13">
    <location>
        <begin position="25"/>
        <end position="351"/>
    </location>
</feature>
<feature type="transmembrane region" description="Helical" evidence="11">
    <location>
        <begin position="177"/>
        <end position="197"/>
    </location>
</feature>
<feature type="transmembrane region" description="Helical" evidence="11">
    <location>
        <begin position="114"/>
        <end position="132"/>
    </location>
</feature>
<feature type="transmembrane region" description="Helical" evidence="11">
    <location>
        <begin position="319"/>
        <end position="337"/>
    </location>
</feature>
<keyword evidence="9 11" id="KW-0472">Membrane</keyword>
<evidence type="ECO:0000256" key="10">
    <source>
        <dbReference type="ARBA" id="ARBA00023310"/>
    </source>
</evidence>
<keyword evidence="3 11" id="KW-0813">Transport</keyword>
<gene>
    <name evidence="11 14" type="primary">atpB</name>
    <name evidence="14" type="ORF">G3570_09170</name>
</gene>
<keyword evidence="13" id="KW-0732">Signal</keyword>
<feature type="transmembrane region" description="Helical" evidence="11">
    <location>
        <begin position="294"/>
        <end position="313"/>
    </location>
</feature>
<protein>
    <recommendedName>
        <fullName evidence="11 12">ATP synthase subunit a</fullName>
    </recommendedName>
    <alternativeName>
        <fullName evidence="11">ATP synthase F0 sector subunit a</fullName>
    </alternativeName>
    <alternativeName>
        <fullName evidence="11">F-ATPase subunit 6</fullName>
    </alternativeName>
</protein>
<evidence type="ECO:0000256" key="3">
    <source>
        <dbReference type="ARBA" id="ARBA00022448"/>
    </source>
</evidence>
<dbReference type="GO" id="GO:0005886">
    <property type="term" value="C:plasma membrane"/>
    <property type="evidence" value="ECO:0007669"/>
    <property type="project" value="UniProtKB-SubCell"/>
</dbReference>
<dbReference type="PRINTS" id="PR00123">
    <property type="entry name" value="ATPASEA"/>
</dbReference>
<dbReference type="PANTHER" id="PTHR11410">
    <property type="entry name" value="ATP SYNTHASE SUBUNIT A"/>
    <property type="match status" value="1"/>
</dbReference>
<dbReference type="CDD" id="cd00310">
    <property type="entry name" value="ATP-synt_Fo_a_6"/>
    <property type="match status" value="1"/>
</dbReference>
<dbReference type="RefSeq" id="WP_165141565.1">
    <property type="nucleotide sequence ID" value="NZ_JAALLT010000003.1"/>
</dbReference>
<dbReference type="InterPro" id="IPR035908">
    <property type="entry name" value="F0_ATP_A_sf"/>
</dbReference>
<evidence type="ECO:0000313" key="14">
    <source>
        <dbReference type="EMBL" id="NGP76801.1"/>
    </source>
</evidence>
<dbReference type="EMBL" id="JAALLT010000003">
    <property type="protein sequence ID" value="NGP76801.1"/>
    <property type="molecule type" value="Genomic_DNA"/>
</dbReference>
<evidence type="ECO:0000256" key="13">
    <source>
        <dbReference type="SAM" id="SignalP"/>
    </source>
</evidence>
<keyword evidence="7 11" id="KW-1133">Transmembrane helix</keyword>
<dbReference type="InterPro" id="IPR023011">
    <property type="entry name" value="ATP_synth_F0_asu_AS"/>
</dbReference>
<keyword evidence="10 11" id="KW-0066">ATP synthesis</keyword>
<evidence type="ECO:0000256" key="1">
    <source>
        <dbReference type="ARBA" id="ARBA00004141"/>
    </source>
</evidence>
<dbReference type="PROSITE" id="PS00449">
    <property type="entry name" value="ATPASE_A"/>
    <property type="match status" value="1"/>
</dbReference>
<accession>A0A6M1SN74</accession>
<evidence type="ECO:0000313" key="15">
    <source>
        <dbReference type="Proteomes" id="UP000473278"/>
    </source>
</evidence>
<dbReference type="SUPFAM" id="SSF81336">
    <property type="entry name" value="F1F0 ATP synthase subunit A"/>
    <property type="match status" value="1"/>
</dbReference>
<sequence length="351" mass="39381">MIQAFRRLLVTALILFTVVPTIHATQESAQNSQEAESEQEMPIDVIGKVQDHHYLDVAGYHLYLPRILLVEGEWYVYSNTESAIESGEFTEKAGALVPADGRTMTMDFSITSHLMYFWFGVVLTLWLTIAMARKYKKGAGRKTEPQGWFQNLFEITFVFVRDDIAKTNIPEDKYEKFVPYLFAVFVAITFMNLFGLLPWGVTATADITVTGILAAFTFFLTQWNGSKDHWEHVFVFPGVPPLMRVILTPIEILGLFTKPLALAVRLFANMLSGKIMIICILGLIFIFTEFFGTIFGAGSSILVVPLTVALYVLKAFVGVLQAYIFTLLSAVFIGMAAEEHDHHEEGVEAHA</sequence>
<proteinExistence type="inferred from homology"/>
<keyword evidence="8 11" id="KW-0406">Ion transport</keyword>
<evidence type="ECO:0000256" key="12">
    <source>
        <dbReference type="RuleBase" id="RU000483"/>
    </source>
</evidence>
<comment type="caution">
    <text evidence="14">The sequence shown here is derived from an EMBL/GenBank/DDBJ whole genome shotgun (WGS) entry which is preliminary data.</text>
</comment>
<dbReference type="PANTHER" id="PTHR11410:SF0">
    <property type="entry name" value="ATP SYNTHASE SUBUNIT A"/>
    <property type="match status" value="1"/>
</dbReference>
<comment type="function">
    <text evidence="11 12">Key component of the proton channel; it plays a direct role in the translocation of protons across the membrane.</text>
</comment>